<gene>
    <name evidence="1" type="ORF">HRI_000551100</name>
</gene>
<organism evidence="1 2">
    <name type="scientific">Hibiscus trionum</name>
    <name type="common">Flower of an hour</name>
    <dbReference type="NCBI Taxonomy" id="183268"/>
    <lineage>
        <taxon>Eukaryota</taxon>
        <taxon>Viridiplantae</taxon>
        <taxon>Streptophyta</taxon>
        <taxon>Embryophyta</taxon>
        <taxon>Tracheophyta</taxon>
        <taxon>Spermatophyta</taxon>
        <taxon>Magnoliopsida</taxon>
        <taxon>eudicotyledons</taxon>
        <taxon>Gunneridae</taxon>
        <taxon>Pentapetalae</taxon>
        <taxon>rosids</taxon>
        <taxon>malvids</taxon>
        <taxon>Malvales</taxon>
        <taxon>Malvaceae</taxon>
        <taxon>Malvoideae</taxon>
        <taxon>Hibiscus</taxon>
    </lineage>
</organism>
<sequence>MRNRPLFALSDDASAVSRWTYEISRRYQHVTDMTGFRGGTAVGFLFLMLLASSFKVSSSYSIISCQGIKCGPGYRCGSCPALGKPRPFCMRGKATIPTTVIGNLPFNKYSWLATHNSFSNTNAPLVSGVQRVTFYNQDDTVTTQLMNGVRGLMLDMYDFKGDVWLCHSPGGFCFSHTAFQPAINTLKEVEAFLARNPTEIVTIIIEDNVRTPHALTKLFTNAGLKKYWFPVSKMPQNGEDWPTVNQMVQLNHRLLVFSSVATKETREGIGYQWKYFLENEAGDAGLRPGRCPNRKESKPLNSKTASLVLMNFYTSLPSGDVVCKEHSAPLADMIRTCYRAAANRMPNFVAVDFYLRSGGGGVFDALDVMNGQGLCGCNNISACQPGRPFGSCKKV</sequence>
<evidence type="ECO:0000313" key="1">
    <source>
        <dbReference type="EMBL" id="GMI68818.1"/>
    </source>
</evidence>
<dbReference type="GO" id="GO:0008081">
    <property type="term" value="F:phosphoric diester hydrolase activity"/>
    <property type="evidence" value="ECO:0007669"/>
    <property type="project" value="InterPro"/>
</dbReference>
<dbReference type="Gene3D" id="3.20.20.190">
    <property type="entry name" value="Phosphatidylinositol (PI) phosphodiesterase"/>
    <property type="match status" value="1"/>
</dbReference>
<dbReference type="CDD" id="cd08588">
    <property type="entry name" value="PI-PLCc_At5g67130_like"/>
    <property type="match status" value="1"/>
</dbReference>
<comment type="caution">
    <text evidence="1">The sequence shown here is derived from an EMBL/GenBank/DDBJ whole genome shotgun (WGS) entry which is preliminary data.</text>
</comment>
<dbReference type="GO" id="GO:0006629">
    <property type="term" value="P:lipid metabolic process"/>
    <property type="evidence" value="ECO:0007669"/>
    <property type="project" value="InterPro"/>
</dbReference>
<accession>A0A9W7H140</accession>
<dbReference type="PANTHER" id="PTHR13593">
    <property type="match status" value="1"/>
</dbReference>
<dbReference type="SUPFAM" id="SSF51695">
    <property type="entry name" value="PLC-like phosphodiesterases"/>
    <property type="match status" value="1"/>
</dbReference>
<dbReference type="EMBL" id="BSYR01000006">
    <property type="protein sequence ID" value="GMI68818.1"/>
    <property type="molecule type" value="Genomic_DNA"/>
</dbReference>
<keyword evidence="2" id="KW-1185">Reference proteome</keyword>
<dbReference type="OrthoDB" id="7984201at2759"/>
<dbReference type="PROSITE" id="PS50007">
    <property type="entry name" value="PIPLC_X_DOMAIN"/>
    <property type="match status" value="1"/>
</dbReference>
<dbReference type="InterPro" id="IPR017946">
    <property type="entry name" value="PLC-like_Pdiesterase_TIM-brl"/>
</dbReference>
<evidence type="ECO:0000313" key="2">
    <source>
        <dbReference type="Proteomes" id="UP001165190"/>
    </source>
</evidence>
<protein>
    <submittedName>
        <fullName evidence="1">Uncharacterized protein</fullName>
    </submittedName>
</protein>
<dbReference type="Proteomes" id="UP001165190">
    <property type="component" value="Unassembled WGS sequence"/>
</dbReference>
<dbReference type="AlphaFoldDB" id="A0A9W7H140"/>
<proteinExistence type="predicted"/>
<dbReference type="InterPro" id="IPR051057">
    <property type="entry name" value="PI-PLC_domain"/>
</dbReference>
<name>A0A9W7H140_HIBTR</name>
<dbReference type="PANTHER" id="PTHR13593:SF140">
    <property type="entry name" value="PLC-LIKE PHOSPHODIESTERASE"/>
    <property type="match status" value="1"/>
</dbReference>
<reference evidence="1" key="1">
    <citation type="submission" date="2023-05" db="EMBL/GenBank/DDBJ databases">
        <title>Genome and transcriptome analyses reveal genes involved in the formation of fine ridges on petal epidermal cells in Hibiscus trionum.</title>
        <authorList>
            <person name="Koshimizu S."/>
            <person name="Masuda S."/>
            <person name="Ishii T."/>
            <person name="Shirasu K."/>
            <person name="Hoshino A."/>
            <person name="Arita M."/>
        </authorList>
    </citation>
    <scope>NUCLEOTIDE SEQUENCE</scope>
    <source>
        <strain evidence="1">Hamamatsu line</strain>
    </source>
</reference>
<dbReference type="Pfam" id="PF26178">
    <property type="entry name" value="PI-PLC_cat"/>
    <property type="match status" value="1"/>
</dbReference>